<dbReference type="EMBL" id="JAFCIX010000391">
    <property type="protein sequence ID" value="KAH6592022.1"/>
    <property type="molecule type" value="Genomic_DNA"/>
</dbReference>
<dbReference type="Gene3D" id="3.10.490.10">
    <property type="entry name" value="Gamma-glutamyl cyclotransferase-like"/>
    <property type="match status" value="1"/>
</dbReference>
<comment type="caution">
    <text evidence="1">The sequence shown here is derived from an EMBL/GenBank/DDBJ whole genome shotgun (WGS) entry which is preliminary data.</text>
</comment>
<dbReference type="InterPro" id="IPR036568">
    <property type="entry name" value="GGCT-like_sf"/>
</dbReference>
<dbReference type="CDD" id="cd06661">
    <property type="entry name" value="GGCT_like"/>
    <property type="match status" value="1"/>
</dbReference>
<reference evidence="1 2" key="1">
    <citation type="submission" date="2021-02" db="EMBL/GenBank/DDBJ databases">
        <title>Variation within the Batrachochytrium salamandrivorans European outbreak.</title>
        <authorList>
            <person name="Kelly M."/>
            <person name="Pasmans F."/>
            <person name="Shea T.P."/>
            <person name="Munoz J.F."/>
            <person name="Carranza S."/>
            <person name="Cuomo C.A."/>
            <person name="Martel A."/>
        </authorList>
    </citation>
    <scope>NUCLEOTIDE SEQUENCE [LARGE SCALE GENOMIC DNA]</scope>
    <source>
        <strain evidence="1 2">AMFP18/2</strain>
    </source>
</reference>
<organism evidence="1 2">
    <name type="scientific">Batrachochytrium salamandrivorans</name>
    <dbReference type="NCBI Taxonomy" id="1357716"/>
    <lineage>
        <taxon>Eukaryota</taxon>
        <taxon>Fungi</taxon>
        <taxon>Fungi incertae sedis</taxon>
        <taxon>Chytridiomycota</taxon>
        <taxon>Chytridiomycota incertae sedis</taxon>
        <taxon>Chytridiomycetes</taxon>
        <taxon>Rhizophydiales</taxon>
        <taxon>Rhizophydiales incertae sedis</taxon>
        <taxon>Batrachochytrium</taxon>
    </lineage>
</organism>
<dbReference type="SUPFAM" id="SSF110857">
    <property type="entry name" value="Gamma-glutamyl cyclotransferase-like"/>
    <property type="match status" value="1"/>
</dbReference>
<gene>
    <name evidence="1" type="ORF">BASA50_008305</name>
</gene>
<evidence type="ECO:0000313" key="1">
    <source>
        <dbReference type="EMBL" id="KAH6592022.1"/>
    </source>
</evidence>
<accession>A0ABQ8F4H6</accession>
<keyword evidence="2" id="KW-1185">Reference proteome</keyword>
<dbReference type="InterPro" id="IPR013024">
    <property type="entry name" value="GGCT-like"/>
</dbReference>
<protein>
    <recommendedName>
        <fullName evidence="3">Gamma-glutamylcyclotransferase</fullName>
    </recommendedName>
</protein>
<name>A0ABQ8F4H6_9FUNG</name>
<evidence type="ECO:0000313" key="2">
    <source>
        <dbReference type="Proteomes" id="UP001648503"/>
    </source>
</evidence>
<sequence>MFSQVASVYRSLPAVATSVTNAATTRSCAAIQSQPLYIPQSYASMDGHTTPPHTNLVSAMPSLQQPHASDTTQHFVFGYGSLINPASRLRTFGEPTDGLPVSVRGLRRSWSYRCSRRDYTAVAVERSHNRNFITNGVLIPIRNPAVDLPRLDDREKDYIRSTIPLSDIDFYSDAHRLQLIPQKETEDHRIVIWLYECPASAGTTDRKHTPCIHCPIPQSYIDCMMAGCLQFGLDFARQFVASTYGWEGPWLDDRFACTSVRKYVNRIDVGEVFLDETQRIVDRLLGGLLPTQYATRLRFTTAQ</sequence>
<proteinExistence type="predicted"/>
<dbReference type="Proteomes" id="UP001648503">
    <property type="component" value="Unassembled WGS sequence"/>
</dbReference>
<evidence type="ECO:0008006" key="3">
    <source>
        <dbReference type="Google" id="ProtNLM"/>
    </source>
</evidence>